<sequence>MPDAEEKRPPGEISAAAPALHSPDAVEFYAEALRTLSTCGPDFLVAGTFAVGAYTGISRPTKDIDIFCKPGDYPRILHCFAARGYQTEIEDERWLAKVRRGELFFDVIFNSTAGVTPVTDQWFEEVREAEIFGTRVRVLPPTELIWSKAFVQNRNRYDGADIAHVMLKEHENIDWRRLLNHMEQYWEILLIHVLNFRFIYPTERHRVPAWLMHELLDRVRLQEELPVPQTKICRGRMLSRADFVIDVKEWGYFDPVGDTGIGDGR</sequence>
<dbReference type="OrthoDB" id="9782533at2"/>
<keyword evidence="2" id="KW-1185">Reference proteome</keyword>
<dbReference type="Gene3D" id="3.30.460.40">
    <property type="match status" value="1"/>
</dbReference>
<dbReference type="EMBL" id="SPKJ01000009">
    <property type="protein sequence ID" value="MYZ47084.1"/>
    <property type="molecule type" value="Genomic_DNA"/>
</dbReference>
<dbReference type="SUPFAM" id="SSF81301">
    <property type="entry name" value="Nucleotidyltransferase"/>
    <property type="match status" value="1"/>
</dbReference>
<proteinExistence type="predicted"/>
<reference evidence="1" key="1">
    <citation type="submission" date="2019-03" db="EMBL/GenBank/DDBJ databases">
        <title>Afifella sp. nov., isolated from activated sludge.</title>
        <authorList>
            <person name="Li Q."/>
            <person name="Liu Y."/>
        </authorList>
    </citation>
    <scope>NUCLEOTIDE SEQUENCE</scope>
    <source>
        <strain evidence="1">L72</strain>
    </source>
</reference>
<comment type="caution">
    <text evidence="1">The sequence shown here is derived from an EMBL/GenBank/DDBJ whole genome shotgun (WGS) entry which is preliminary data.</text>
</comment>
<gene>
    <name evidence="1" type="ORF">E4O86_05085</name>
</gene>
<organism evidence="1 2">
    <name type="scientific">Propylenella binzhouense</name>
    <dbReference type="NCBI Taxonomy" id="2555902"/>
    <lineage>
        <taxon>Bacteria</taxon>
        <taxon>Pseudomonadati</taxon>
        <taxon>Pseudomonadota</taxon>
        <taxon>Alphaproteobacteria</taxon>
        <taxon>Hyphomicrobiales</taxon>
        <taxon>Propylenellaceae</taxon>
        <taxon>Propylenella</taxon>
    </lineage>
</organism>
<dbReference type="Proteomes" id="UP000773614">
    <property type="component" value="Unassembled WGS sequence"/>
</dbReference>
<name>A0A964T371_9HYPH</name>
<protein>
    <recommendedName>
        <fullName evidence="3">Nucleotidyltransferase family protein</fullName>
    </recommendedName>
</protein>
<dbReference type="InterPro" id="IPR043519">
    <property type="entry name" value="NT_sf"/>
</dbReference>
<evidence type="ECO:0000313" key="2">
    <source>
        <dbReference type="Proteomes" id="UP000773614"/>
    </source>
</evidence>
<evidence type="ECO:0008006" key="3">
    <source>
        <dbReference type="Google" id="ProtNLM"/>
    </source>
</evidence>
<dbReference type="InterPro" id="IPR039498">
    <property type="entry name" value="NTP_transf_5"/>
</dbReference>
<dbReference type="Pfam" id="PF14907">
    <property type="entry name" value="NTP_transf_5"/>
    <property type="match status" value="1"/>
</dbReference>
<dbReference type="RefSeq" id="WP_161139447.1">
    <property type="nucleotide sequence ID" value="NZ_SPKJ01000009.1"/>
</dbReference>
<evidence type="ECO:0000313" key="1">
    <source>
        <dbReference type="EMBL" id="MYZ47084.1"/>
    </source>
</evidence>
<dbReference type="AlphaFoldDB" id="A0A964T371"/>
<accession>A0A964T371</accession>